<proteinExistence type="predicted"/>
<dbReference type="Proteomes" id="UP001241848">
    <property type="component" value="Unassembled WGS sequence"/>
</dbReference>
<evidence type="ECO:0000313" key="2">
    <source>
        <dbReference type="EMBL" id="MDP4098780.1"/>
    </source>
</evidence>
<accession>A0ABT9FVY5</accession>
<dbReference type="Pfam" id="PF06013">
    <property type="entry name" value="WXG100"/>
    <property type="match status" value="1"/>
</dbReference>
<comment type="caution">
    <text evidence="2">The sequence shown here is derived from an EMBL/GenBank/DDBJ whole genome shotgun (WGS) entry which is preliminary data.</text>
</comment>
<gene>
    <name evidence="2" type="ORF">OIN60_18785</name>
</gene>
<evidence type="ECO:0000313" key="3">
    <source>
        <dbReference type="Proteomes" id="UP001241848"/>
    </source>
</evidence>
<dbReference type="EMBL" id="JAPCKK010000030">
    <property type="protein sequence ID" value="MDP4098780.1"/>
    <property type="molecule type" value="Genomic_DNA"/>
</dbReference>
<dbReference type="NCBIfam" id="TIGR03930">
    <property type="entry name" value="WXG100_ESAT6"/>
    <property type="match status" value="1"/>
</dbReference>
<feature type="compositionally biased region" description="Polar residues" evidence="1">
    <location>
        <begin position="252"/>
        <end position="276"/>
    </location>
</feature>
<reference evidence="2 3" key="1">
    <citation type="submission" date="2022-10" db="EMBL/GenBank/DDBJ databases">
        <title>Paenibacillus description and whole genome data of maize root bacterial community.</title>
        <authorList>
            <person name="Marton D."/>
            <person name="Farkas M."/>
            <person name="Cserhati M."/>
        </authorList>
    </citation>
    <scope>NUCLEOTIDE SEQUENCE [LARGE SCALE GENOMIC DNA]</scope>
    <source>
        <strain evidence="2 3">P96</strain>
    </source>
</reference>
<dbReference type="Gene3D" id="1.10.287.850">
    <property type="entry name" value="HP0062-like domain"/>
    <property type="match status" value="1"/>
</dbReference>
<keyword evidence="3" id="KW-1185">Reference proteome</keyword>
<name>A0ABT9FVY5_9BACL</name>
<dbReference type="RefSeq" id="WP_305756392.1">
    <property type="nucleotide sequence ID" value="NZ_JAPCKK010000030.1"/>
</dbReference>
<dbReference type="SUPFAM" id="SSF140453">
    <property type="entry name" value="EsxAB dimer-like"/>
    <property type="match status" value="1"/>
</dbReference>
<feature type="compositionally biased region" description="Basic and acidic residues" evidence="1">
    <location>
        <begin position="324"/>
        <end position="345"/>
    </location>
</feature>
<dbReference type="InterPro" id="IPR010310">
    <property type="entry name" value="T7SS_ESAT-6-like"/>
</dbReference>
<dbReference type="InterPro" id="IPR036689">
    <property type="entry name" value="ESAT-6-like_sf"/>
</dbReference>
<feature type="region of interest" description="Disordered" evidence="1">
    <location>
        <begin position="308"/>
        <end position="345"/>
    </location>
</feature>
<organism evidence="2 3">
    <name type="scientific">Paenibacillus zeirhizosphaerae</name>
    <dbReference type="NCBI Taxonomy" id="2987519"/>
    <lineage>
        <taxon>Bacteria</taxon>
        <taxon>Bacillati</taxon>
        <taxon>Bacillota</taxon>
        <taxon>Bacilli</taxon>
        <taxon>Bacillales</taxon>
        <taxon>Paenibacillaceae</taxon>
        <taxon>Paenibacillus</taxon>
    </lineage>
</organism>
<sequence>MGRILVSPDHLIEVASFFSKKRTELDQILNQLDKQMYFLEGGWSGVTRERFFQDYQIARQLMKVTLDRISSVGQELSFIARNFSQADESLNGALVLNVPGSGVPIPQGQLFKDLQNAGLAVLNGLKTVNGLTDEFFDGVTTSAIENATLGIAQVPDTKTDHPIARKLGEFVGDGVTTLVGAAETVGSAGLAGLSLAADGTVVLAPAGIMAGAIAAAGAAHGSTMLVRSAQNMGSNASDLVQMIKSGGKPSKETITSNTGKEIDVTPSSNHISTTDNPHPAKGEPNSSVDILDKNTGEIKTRRYYDENGRATRDVDFTNHGNPKQHPEWPHEHTFEWTEDGKFKRK</sequence>
<feature type="region of interest" description="Disordered" evidence="1">
    <location>
        <begin position="246"/>
        <end position="290"/>
    </location>
</feature>
<evidence type="ECO:0000256" key="1">
    <source>
        <dbReference type="SAM" id="MobiDB-lite"/>
    </source>
</evidence>
<protein>
    <submittedName>
        <fullName evidence="2">WXG100 family type VII secretion target</fullName>
    </submittedName>
</protein>